<dbReference type="Pfam" id="PF09107">
    <property type="entry name" value="WHD_3rd_SelB"/>
    <property type="match status" value="1"/>
</dbReference>
<dbReference type="InterPro" id="IPR036388">
    <property type="entry name" value="WH-like_DNA-bd_sf"/>
</dbReference>
<dbReference type="GO" id="GO:0001514">
    <property type="term" value="P:selenocysteine incorporation"/>
    <property type="evidence" value="ECO:0007669"/>
    <property type="project" value="InterPro"/>
</dbReference>
<dbReference type="GO" id="GO:0003746">
    <property type="term" value="F:translation elongation factor activity"/>
    <property type="evidence" value="ECO:0007669"/>
    <property type="project" value="UniProtKB-KW"/>
</dbReference>
<keyword evidence="2" id="KW-0648">Protein biosynthesis</keyword>
<organism evidence="2">
    <name type="scientific">Nitratifractor salsuginis</name>
    <dbReference type="NCBI Taxonomy" id="269261"/>
    <lineage>
        <taxon>Bacteria</taxon>
        <taxon>Pseudomonadati</taxon>
        <taxon>Campylobacterota</taxon>
        <taxon>Epsilonproteobacteria</taxon>
        <taxon>Campylobacterales</taxon>
        <taxon>Sulfurovaceae</taxon>
        <taxon>Nitratifractor</taxon>
    </lineage>
</organism>
<feature type="non-terminal residue" evidence="2">
    <location>
        <position position="1"/>
    </location>
</feature>
<dbReference type="AlphaFoldDB" id="A0A7V2SIQ0"/>
<dbReference type="Gene3D" id="1.10.10.10">
    <property type="entry name" value="Winged helix-like DNA-binding domain superfamily/Winged helix DNA-binding domain"/>
    <property type="match status" value="1"/>
</dbReference>
<reference evidence="2" key="1">
    <citation type="journal article" date="2020" name="mSystems">
        <title>Genome- and Community-Level Interaction Insights into Carbon Utilization and Element Cycling Functions of Hydrothermarchaeota in Hydrothermal Sediment.</title>
        <authorList>
            <person name="Zhou Z."/>
            <person name="Liu Y."/>
            <person name="Xu W."/>
            <person name="Pan J."/>
            <person name="Luo Z.H."/>
            <person name="Li M."/>
        </authorList>
    </citation>
    <scope>NUCLEOTIDE SEQUENCE [LARGE SCALE GENOMIC DNA]</scope>
    <source>
        <strain evidence="2">HyVt-513</strain>
    </source>
</reference>
<name>A0A7V2SIQ0_9BACT</name>
<dbReference type="GO" id="GO:0003723">
    <property type="term" value="F:RNA binding"/>
    <property type="evidence" value="ECO:0007669"/>
    <property type="project" value="InterPro"/>
</dbReference>
<accession>A0A7V2SIQ0</accession>
<dbReference type="GO" id="GO:0005525">
    <property type="term" value="F:GTP binding"/>
    <property type="evidence" value="ECO:0007669"/>
    <property type="project" value="InterPro"/>
</dbReference>
<proteinExistence type="predicted"/>
<gene>
    <name evidence="2" type="ORF">ENJ74_00035</name>
</gene>
<feature type="domain" description="Elongation factor SelB fourth winged-helix" evidence="1">
    <location>
        <begin position="170"/>
        <end position="213"/>
    </location>
</feature>
<protein>
    <submittedName>
        <fullName evidence="2">Selenocysteine-specific translation elongation factor</fullName>
    </submittedName>
</protein>
<dbReference type="Proteomes" id="UP000885722">
    <property type="component" value="Unassembled WGS sequence"/>
</dbReference>
<dbReference type="GO" id="GO:0005737">
    <property type="term" value="C:cytoplasm"/>
    <property type="evidence" value="ECO:0007669"/>
    <property type="project" value="InterPro"/>
</dbReference>
<dbReference type="EMBL" id="DRNO01000003">
    <property type="protein sequence ID" value="HFC03235.1"/>
    <property type="molecule type" value="Genomic_DNA"/>
</dbReference>
<dbReference type="InterPro" id="IPR015191">
    <property type="entry name" value="SelB_WHD4"/>
</dbReference>
<dbReference type="SUPFAM" id="SSF46785">
    <property type="entry name" value="Winged helix' DNA-binding domain"/>
    <property type="match status" value="1"/>
</dbReference>
<dbReference type="InterPro" id="IPR036390">
    <property type="entry name" value="WH_DNA-bd_sf"/>
</dbReference>
<comment type="caution">
    <text evidence="2">The sequence shown here is derived from an EMBL/GenBank/DDBJ whole genome shotgun (WGS) entry which is preliminary data.</text>
</comment>
<evidence type="ECO:0000313" key="2">
    <source>
        <dbReference type="EMBL" id="HFC03235.1"/>
    </source>
</evidence>
<evidence type="ECO:0000259" key="1">
    <source>
        <dbReference type="Pfam" id="PF09107"/>
    </source>
</evidence>
<keyword evidence="2" id="KW-0251">Elongation factor</keyword>
<sequence length="220" mass="25338">HDEGLAVARRIAGAYVDEEGLVLYPREALQEVESAIRRIYETNPNALLSPASVVLRIKWASEKLAAEVMERLGESGFLRQAEGLWLRADRDPAELIDALPEQLYRILEEEGLTPEAPYDLYDRLDLDRKRGDGALKALTRAKKVIRLDRNIFVTHDNLHRAQALMRELMVKHGYLDIRLFKVETGMSRKYCIAYLEYLDRQGDVVREGERRLLRFGMGNE</sequence>
<dbReference type="Gene3D" id="1.10.10.2770">
    <property type="match status" value="1"/>
</dbReference>